<proteinExistence type="predicted"/>
<comment type="caution">
    <text evidence="9">The sequence shown here is derived from an EMBL/GenBank/DDBJ whole genome shotgun (WGS) entry which is preliminary data.</text>
</comment>
<evidence type="ECO:0000313" key="9">
    <source>
        <dbReference type="EMBL" id="THW79376.1"/>
    </source>
</evidence>
<dbReference type="CDD" id="cd00201">
    <property type="entry name" value="WW"/>
    <property type="match status" value="1"/>
</dbReference>
<feature type="domain" description="PpiC" evidence="8">
    <location>
        <begin position="65"/>
        <end position="176"/>
    </location>
</feature>
<dbReference type="SUPFAM" id="SSF51045">
    <property type="entry name" value="WW domain"/>
    <property type="match status" value="1"/>
</dbReference>
<dbReference type="GO" id="GO:0005634">
    <property type="term" value="C:nucleus"/>
    <property type="evidence" value="ECO:0007669"/>
    <property type="project" value="TreeGrafter"/>
</dbReference>
<dbReference type="Gene3D" id="3.10.50.40">
    <property type="match status" value="1"/>
</dbReference>
<dbReference type="InterPro" id="IPR046357">
    <property type="entry name" value="PPIase_dom_sf"/>
</dbReference>
<dbReference type="Pfam" id="PF00397">
    <property type="entry name" value="WW"/>
    <property type="match status" value="1"/>
</dbReference>
<dbReference type="InterPro" id="IPR001202">
    <property type="entry name" value="WW_dom"/>
</dbReference>
<organism evidence="9 10">
    <name type="scientific">Aureobasidium pullulans</name>
    <name type="common">Black yeast</name>
    <name type="synonym">Pullularia pullulans</name>
    <dbReference type="NCBI Taxonomy" id="5580"/>
    <lineage>
        <taxon>Eukaryota</taxon>
        <taxon>Fungi</taxon>
        <taxon>Dikarya</taxon>
        <taxon>Ascomycota</taxon>
        <taxon>Pezizomycotina</taxon>
        <taxon>Dothideomycetes</taxon>
        <taxon>Dothideomycetidae</taxon>
        <taxon>Dothideales</taxon>
        <taxon>Saccotheciaceae</taxon>
        <taxon>Aureobasidium</taxon>
    </lineage>
</organism>
<dbReference type="Gene3D" id="2.20.70.10">
    <property type="match status" value="1"/>
</dbReference>
<feature type="region of interest" description="Disordered" evidence="6">
    <location>
        <begin position="1"/>
        <end position="41"/>
    </location>
</feature>
<accession>A0A4S9AIX0</accession>
<evidence type="ECO:0000256" key="3">
    <source>
        <dbReference type="ARBA" id="ARBA00023110"/>
    </source>
</evidence>
<comment type="catalytic activity">
    <reaction evidence="1">
        <text>[protein]-peptidylproline (omega=180) = [protein]-peptidylproline (omega=0)</text>
        <dbReference type="Rhea" id="RHEA:16237"/>
        <dbReference type="Rhea" id="RHEA-COMP:10747"/>
        <dbReference type="Rhea" id="RHEA-COMP:10748"/>
        <dbReference type="ChEBI" id="CHEBI:83833"/>
        <dbReference type="ChEBI" id="CHEBI:83834"/>
        <dbReference type="EC" id="5.2.1.8"/>
    </reaction>
</comment>
<evidence type="ECO:0000256" key="2">
    <source>
        <dbReference type="ARBA" id="ARBA00013194"/>
    </source>
</evidence>
<dbReference type="InterPro" id="IPR000297">
    <property type="entry name" value="PPIase_PpiC"/>
</dbReference>
<protein>
    <recommendedName>
        <fullName evidence="2">peptidylprolyl isomerase</fullName>
        <ecNumber evidence="2">5.2.1.8</ecNumber>
    </recommendedName>
</protein>
<keyword evidence="3 5" id="KW-0697">Rotamase</keyword>
<dbReference type="InterPro" id="IPR051370">
    <property type="entry name" value="PPIase_Pin1"/>
</dbReference>
<dbReference type="Pfam" id="PF00639">
    <property type="entry name" value="Rotamase"/>
    <property type="match status" value="1"/>
</dbReference>
<feature type="domain" description="WW" evidence="7">
    <location>
        <begin position="3"/>
        <end position="37"/>
    </location>
</feature>
<dbReference type="PROSITE" id="PS50020">
    <property type="entry name" value="WW_DOMAIN_2"/>
    <property type="match status" value="1"/>
</dbReference>
<dbReference type="PANTHER" id="PTHR10657">
    <property type="entry name" value="PEPTIDYL-PROLYL CIS-TRANS ISOMERASE"/>
    <property type="match status" value="1"/>
</dbReference>
<sequence>MATGLPSGWEVRHSNSKNLPYYFNPSTKESRWEPPSGTDSETLKHYMGTYHSSASLRPDGQGQQEGKIRASHLLVKHRDSRRPSSWREAQITRSKDEAMTIILGHEARIRSGATSLGDLATTESDCSSSRKRGDLGFFGKGDMQKEFEDAAFALKPGEVSHVVETASGLHLIERLETDFNRKQEHEMPADADADTFYYNPAFIVEWMLPTNLRARLPGCLITELDDWQAAGAAVCTALARIDKLDVESLHRGWPSRPNLHLSRTTSDCSAIGSPESPITGPFEMSPLQTPAILSPLRSSFDNTLSTSPEVASFTPRDSIIGDEVGWISTSFRQKASLEHVNAMLATRVRRASESAGSPSPIMSPISRQDSNETNDGSGQQFDESAWDVFVRSYEAELEHLRSETLVRFRHIGKSVDRLWLDLRSECVHLVSKSTAEDFVTWWKKMRDKEQEYENEVQMLEPPQIEAVSHQRITQGLTV</sequence>
<evidence type="ECO:0000259" key="7">
    <source>
        <dbReference type="PROSITE" id="PS50020"/>
    </source>
</evidence>
<dbReference type="GO" id="GO:0003755">
    <property type="term" value="F:peptidyl-prolyl cis-trans isomerase activity"/>
    <property type="evidence" value="ECO:0007669"/>
    <property type="project" value="UniProtKB-KW"/>
</dbReference>
<dbReference type="GO" id="GO:0005829">
    <property type="term" value="C:cytosol"/>
    <property type="evidence" value="ECO:0007669"/>
    <property type="project" value="TreeGrafter"/>
</dbReference>
<evidence type="ECO:0000259" key="8">
    <source>
        <dbReference type="PROSITE" id="PS50198"/>
    </source>
</evidence>
<dbReference type="GO" id="GO:0060261">
    <property type="term" value="P:positive regulation of transcription initiation by RNA polymerase II"/>
    <property type="evidence" value="ECO:0007669"/>
    <property type="project" value="UniProtKB-ARBA"/>
</dbReference>
<gene>
    <name evidence="9" type="ORF">D6D19_01251</name>
</gene>
<dbReference type="AlphaFoldDB" id="A0A4S9AIX0"/>
<dbReference type="FunFam" id="2.20.70.10:FF:000066">
    <property type="entry name" value="Peptidyl-prolyl cis-trans isomerase"/>
    <property type="match status" value="1"/>
</dbReference>
<evidence type="ECO:0000256" key="6">
    <source>
        <dbReference type="SAM" id="MobiDB-lite"/>
    </source>
</evidence>
<name>A0A4S9AIX0_AURPU</name>
<feature type="region of interest" description="Disordered" evidence="6">
    <location>
        <begin position="350"/>
        <end position="380"/>
    </location>
</feature>
<dbReference type="InterPro" id="IPR036020">
    <property type="entry name" value="WW_dom_sf"/>
</dbReference>
<dbReference type="PROSITE" id="PS50198">
    <property type="entry name" value="PPIC_PPIASE_2"/>
    <property type="match status" value="1"/>
</dbReference>
<dbReference type="Proteomes" id="UP000308802">
    <property type="component" value="Unassembled WGS sequence"/>
</dbReference>
<evidence type="ECO:0000256" key="1">
    <source>
        <dbReference type="ARBA" id="ARBA00000971"/>
    </source>
</evidence>
<dbReference type="PANTHER" id="PTHR10657:SF4">
    <property type="entry name" value="PEPTIDYL-PROLYL CIS-TRANS ISOMERASE-RELATED"/>
    <property type="match status" value="1"/>
</dbReference>
<dbReference type="EC" id="5.2.1.8" evidence="2"/>
<reference evidence="9 10" key="1">
    <citation type="submission" date="2018-10" db="EMBL/GenBank/DDBJ databases">
        <title>Fifty Aureobasidium pullulans genomes reveal a recombining polyextremotolerant generalist.</title>
        <authorList>
            <person name="Gostincar C."/>
            <person name="Turk M."/>
            <person name="Zajc J."/>
            <person name="Gunde-Cimerman N."/>
        </authorList>
    </citation>
    <scope>NUCLEOTIDE SEQUENCE [LARGE SCALE GENOMIC DNA]</scope>
    <source>
        <strain evidence="9 10">EXF-10659</strain>
    </source>
</reference>
<feature type="compositionally biased region" description="Polar residues" evidence="6">
    <location>
        <begin position="365"/>
        <end position="380"/>
    </location>
</feature>
<dbReference type="PROSITE" id="PS01159">
    <property type="entry name" value="WW_DOMAIN_1"/>
    <property type="match status" value="1"/>
</dbReference>
<evidence type="ECO:0000256" key="5">
    <source>
        <dbReference type="PROSITE-ProRule" id="PRU00278"/>
    </source>
</evidence>
<keyword evidence="4 5" id="KW-0413">Isomerase</keyword>
<evidence type="ECO:0000256" key="4">
    <source>
        <dbReference type="ARBA" id="ARBA00023235"/>
    </source>
</evidence>
<dbReference type="SUPFAM" id="SSF54534">
    <property type="entry name" value="FKBP-like"/>
    <property type="match status" value="1"/>
</dbReference>
<evidence type="ECO:0000313" key="10">
    <source>
        <dbReference type="Proteomes" id="UP000308802"/>
    </source>
</evidence>
<dbReference type="SMART" id="SM00456">
    <property type="entry name" value="WW"/>
    <property type="match status" value="1"/>
</dbReference>
<dbReference type="EMBL" id="QZAO01000018">
    <property type="protein sequence ID" value="THW79376.1"/>
    <property type="molecule type" value="Genomic_DNA"/>
</dbReference>
<dbReference type="FunFam" id="3.10.50.40:FF:000026">
    <property type="entry name" value="Peptidyl-prolyl cis-trans isomerase"/>
    <property type="match status" value="1"/>
</dbReference>